<evidence type="ECO:0000313" key="11">
    <source>
        <dbReference type="EMBL" id="CAB4171152.1"/>
    </source>
</evidence>
<dbReference type="PANTHER" id="PTHR35861:SF1">
    <property type="entry name" value="PHAGE TAIL SHEATH PROTEIN"/>
    <property type="match status" value="1"/>
</dbReference>
<evidence type="ECO:0000256" key="5">
    <source>
        <dbReference type="ARBA" id="ARBA00023003"/>
    </source>
</evidence>
<protein>
    <submittedName>
        <fullName evidence="11">Phage tail sheath C-terminal domain containing protein</fullName>
    </submittedName>
</protein>
<gene>
    <name evidence="12" type="ORF">UFOVP1307_212</name>
    <name evidence="10" type="ORF">UFOVP651_134</name>
    <name evidence="11" type="ORF">UFOVP902_213</name>
</gene>
<dbReference type="PANTHER" id="PTHR35861">
    <property type="match status" value="1"/>
</dbReference>
<dbReference type="GO" id="GO:0099000">
    <property type="term" value="P:symbiont genome ejection through host cell envelope, contractile tail mechanism"/>
    <property type="evidence" value="ECO:0007669"/>
    <property type="project" value="UniProtKB-KW"/>
</dbReference>
<organism evidence="11">
    <name type="scientific">uncultured Caudovirales phage</name>
    <dbReference type="NCBI Taxonomy" id="2100421"/>
    <lineage>
        <taxon>Viruses</taxon>
        <taxon>Duplodnaviria</taxon>
        <taxon>Heunggongvirae</taxon>
        <taxon>Uroviricota</taxon>
        <taxon>Caudoviricetes</taxon>
        <taxon>Peduoviridae</taxon>
        <taxon>Maltschvirus</taxon>
        <taxon>Maltschvirus maltsch</taxon>
    </lineage>
</organism>
<name>A0A6J5PJ16_9CAUD</name>
<accession>A0A6J5PJ16</accession>
<evidence type="ECO:0000259" key="8">
    <source>
        <dbReference type="Pfam" id="PF04984"/>
    </source>
</evidence>
<evidence type="ECO:0000256" key="1">
    <source>
        <dbReference type="ARBA" id="ARBA00008005"/>
    </source>
</evidence>
<keyword evidence="6" id="KW-1171">Viral genome ejection through host cell envelope</keyword>
<feature type="domain" description="Tail sheath protein C-terminal" evidence="9">
    <location>
        <begin position="717"/>
        <end position="816"/>
    </location>
</feature>
<evidence type="ECO:0000256" key="2">
    <source>
        <dbReference type="ARBA" id="ARBA00022595"/>
    </source>
</evidence>
<dbReference type="InterPro" id="IPR052042">
    <property type="entry name" value="Tail_sheath_structural"/>
</dbReference>
<keyword evidence="5" id="KW-0946">Virion</keyword>
<keyword evidence="3" id="KW-1227">Viral tail protein</keyword>
<evidence type="ECO:0000256" key="7">
    <source>
        <dbReference type="ARBA" id="ARBA00023296"/>
    </source>
</evidence>
<evidence type="ECO:0000256" key="6">
    <source>
        <dbReference type="ARBA" id="ARBA00023009"/>
    </source>
</evidence>
<sequence>MAERIVSPGVFTNEVDQSFLPGAVAQIGAAIVGPTVKGPALIPTKISSYSDYVATFGSYSNDTYVPFVVRDYLRNGNSITVTRLLYEDGYKLTNGGLAIIAKSGSGASTVQVVTHVLHPTQAITTTGATALFEDSVLTDAGSGSFAIKLSGSYAQAAGTDADAIGFSGAFLVAEGTSISGSIVSTSNKYINKVFGASPKSNDYPVYVQYENKTASSLFANLGQVTLELFKFTNYEFLTDYASAATPWITSQKIGTAVKNLFKFHTISHGTSVNTEVKVGIRDIRTSPEISDPAGYATFTVEVRRVNTTNITNTPYSSQDTDANPDLVEIFSNVNLDPQSPRYIALVIGDRYQTVTDAGDILVNGDYPNLSKFIRVEVDSSVSNRSNSNTLVPFGFRAMNSPIPTASGSLNLTATSYLTSQVVTTYSPRNYVGFDFTNINNLNYLAPVPTSGSNTGSNADFYLGNVNQDAAAAFPSSIAAYSGSLESALVSGSFATNVSFNTRKFIVGFQGGFDGARPNLPKYSGKWISALNTFGFDCSGTTSTGTVAYNKAFALLSNSDYYDINMLITPGIIDSLHSPVTTAARNLCETRQDTFYIMDSNALTDPLTTVTNQLTTLDSNYTAAYWPWVRVKNDKNVPVWVPPSVVMPGVIAFNDAVGAPWYAPAGLTRGGITSATDTYVSLSQTMRDALYSARINPIANFPNEGIAVWGQKTLQARPSALDRVSVRRALIEVKKYIASATKYLVFEQNTTATRNRFLAIVNPYLEQVKAQQGLSAFRVVMDGSNNTADVIDQNILYGQLFLQPTRTAEFIILDFNIQPTGASFPE</sequence>
<dbReference type="EMBL" id="LR797270">
    <property type="protein sequence ID" value="CAB4198684.1"/>
    <property type="molecule type" value="Genomic_DNA"/>
</dbReference>
<evidence type="ECO:0000256" key="3">
    <source>
        <dbReference type="ARBA" id="ARBA00022732"/>
    </source>
</evidence>
<dbReference type="InterPro" id="IPR020287">
    <property type="entry name" value="Tail_sheath_C"/>
</dbReference>
<dbReference type="EMBL" id="LR796859">
    <property type="protein sequence ID" value="CAB4171152.1"/>
    <property type="molecule type" value="Genomic_DNA"/>
</dbReference>
<evidence type="ECO:0000259" key="9">
    <source>
        <dbReference type="Pfam" id="PF17482"/>
    </source>
</evidence>
<reference evidence="11" key="1">
    <citation type="submission" date="2020-05" db="EMBL/GenBank/DDBJ databases">
        <authorList>
            <person name="Chiriac C."/>
            <person name="Salcher M."/>
            <person name="Ghai R."/>
            <person name="Kavagutti S V."/>
        </authorList>
    </citation>
    <scope>NUCLEOTIDE SEQUENCE</scope>
</reference>
<dbReference type="EMBL" id="LR796625">
    <property type="protein sequence ID" value="CAB4155239.1"/>
    <property type="molecule type" value="Genomic_DNA"/>
</dbReference>
<dbReference type="Pfam" id="PF04984">
    <property type="entry name" value="Phage_sheath_1"/>
    <property type="match status" value="1"/>
</dbReference>
<feature type="domain" description="Tail sheath protein subtilisin-like" evidence="8">
    <location>
        <begin position="551"/>
        <end position="712"/>
    </location>
</feature>
<keyword evidence="2" id="KW-1162">Viral penetration into host cytoplasm</keyword>
<keyword evidence="4" id="KW-1242">Viral contractile tail ejection system</keyword>
<proteinExistence type="inferred from homology"/>
<keyword evidence="7" id="KW-1160">Virus entry into host cell</keyword>
<evidence type="ECO:0000256" key="4">
    <source>
        <dbReference type="ARBA" id="ARBA00022766"/>
    </source>
</evidence>
<keyword evidence="5" id="KW-1229">Viral tail sheath protein</keyword>
<dbReference type="GO" id="GO:0098027">
    <property type="term" value="C:virus tail, sheath"/>
    <property type="evidence" value="ECO:0007669"/>
    <property type="project" value="UniProtKB-KW"/>
</dbReference>
<evidence type="ECO:0000313" key="10">
    <source>
        <dbReference type="EMBL" id="CAB4155239.1"/>
    </source>
</evidence>
<dbReference type="InterPro" id="IPR035089">
    <property type="entry name" value="Phage_sheath_subtilisin"/>
</dbReference>
<dbReference type="Pfam" id="PF17482">
    <property type="entry name" value="Phage_sheath_1C"/>
    <property type="match status" value="1"/>
</dbReference>
<dbReference type="Gene3D" id="3.40.50.11780">
    <property type="match status" value="2"/>
</dbReference>
<comment type="similarity">
    <text evidence="1">Belongs to the myoviridae tail sheath protein family.</text>
</comment>
<evidence type="ECO:0000313" key="12">
    <source>
        <dbReference type="EMBL" id="CAB4198684.1"/>
    </source>
</evidence>